<evidence type="ECO:0000313" key="6">
    <source>
        <dbReference type="Proteomes" id="UP000199544"/>
    </source>
</evidence>
<organism evidence="5 6">
    <name type="scientific">Fictibacillus solisalsi</name>
    <dbReference type="NCBI Taxonomy" id="459525"/>
    <lineage>
        <taxon>Bacteria</taxon>
        <taxon>Bacillati</taxon>
        <taxon>Bacillota</taxon>
        <taxon>Bacilli</taxon>
        <taxon>Bacillales</taxon>
        <taxon>Fictibacillaceae</taxon>
        <taxon>Fictibacillus</taxon>
    </lineage>
</organism>
<protein>
    <submittedName>
        <fullName evidence="5">Methyltransferase domain-containing protein</fullName>
    </submittedName>
</protein>
<dbReference type="GO" id="GO:0032259">
    <property type="term" value="P:methylation"/>
    <property type="evidence" value="ECO:0007669"/>
    <property type="project" value="UniProtKB-KW"/>
</dbReference>
<evidence type="ECO:0000313" key="5">
    <source>
        <dbReference type="EMBL" id="SDM46613.1"/>
    </source>
</evidence>
<name>A0A1G9TG82_9BACL</name>
<dbReference type="InterPro" id="IPR041698">
    <property type="entry name" value="Methyltransf_25"/>
</dbReference>
<dbReference type="Proteomes" id="UP000199544">
    <property type="component" value="Unassembled WGS sequence"/>
</dbReference>
<dbReference type="Gene3D" id="3.40.50.150">
    <property type="entry name" value="Vaccinia Virus protein VP39"/>
    <property type="match status" value="1"/>
</dbReference>
<keyword evidence="6" id="KW-1185">Reference proteome</keyword>
<dbReference type="OrthoDB" id="9804312at2"/>
<dbReference type="EMBL" id="FNHW01000001">
    <property type="protein sequence ID" value="SDM46613.1"/>
    <property type="molecule type" value="Genomic_DNA"/>
</dbReference>
<proteinExistence type="predicted"/>
<keyword evidence="3" id="KW-0949">S-adenosyl-L-methionine</keyword>
<dbReference type="InterPro" id="IPR029063">
    <property type="entry name" value="SAM-dependent_MTases_sf"/>
</dbReference>
<evidence type="ECO:0000259" key="4">
    <source>
        <dbReference type="Pfam" id="PF13649"/>
    </source>
</evidence>
<gene>
    <name evidence="5" type="ORF">SAMN04488137_0268</name>
</gene>
<dbReference type="RefSeq" id="WP_090231966.1">
    <property type="nucleotide sequence ID" value="NZ_FNHW01000001.1"/>
</dbReference>
<keyword evidence="1 5" id="KW-0489">Methyltransferase</keyword>
<evidence type="ECO:0000256" key="2">
    <source>
        <dbReference type="ARBA" id="ARBA00022679"/>
    </source>
</evidence>
<dbReference type="PANTHER" id="PTHR43464:SF19">
    <property type="entry name" value="UBIQUINONE BIOSYNTHESIS O-METHYLTRANSFERASE, MITOCHONDRIAL"/>
    <property type="match status" value="1"/>
</dbReference>
<dbReference type="AlphaFoldDB" id="A0A1G9TG82"/>
<dbReference type="STRING" id="459525.SAMN04488137_0268"/>
<dbReference type="PANTHER" id="PTHR43464">
    <property type="entry name" value="METHYLTRANSFERASE"/>
    <property type="match status" value="1"/>
</dbReference>
<sequence>MSEDILNKEDLFKMLDSLLREPASFWDGFYKDRTKDIPFFHNVPDENLVSYFEKGLLTPGKVLELGCGPGRNALYLADKGCNVEAADVSEEALEWAKERARKEQKNIHFIHKNIFELDLIYESYDLIYDSGCFHHLAPHRRLTYVDLLNKWLKPGGHFGLVCFSPGGDFGGSELSDWEVYRSRSLMGGMGYTEEKLMKIFNGFTLVEIRKMKVMEENERCFGLPGFQTTLFRKA</sequence>
<dbReference type="CDD" id="cd02440">
    <property type="entry name" value="AdoMet_MTases"/>
    <property type="match status" value="1"/>
</dbReference>
<accession>A0A1G9TG82</accession>
<dbReference type="Pfam" id="PF13649">
    <property type="entry name" value="Methyltransf_25"/>
    <property type="match status" value="1"/>
</dbReference>
<dbReference type="SUPFAM" id="SSF53335">
    <property type="entry name" value="S-adenosyl-L-methionine-dependent methyltransferases"/>
    <property type="match status" value="1"/>
</dbReference>
<reference evidence="6" key="1">
    <citation type="submission" date="2016-10" db="EMBL/GenBank/DDBJ databases">
        <authorList>
            <person name="Varghese N."/>
            <person name="Submissions S."/>
        </authorList>
    </citation>
    <scope>NUCLEOTIDE SEQUENCE [LARGE SCALE GENOMIC DNA]</scope>
    <source>
        <strain evidence="6">CGMCC 1.6854</strain>
    </source>
</reference>
<dbReference type="GO" id="GO:0008168">
    <property type="term" value="F:methyltransferase activity"/>
    <property type="evidence" value="ECO:0007669"/>
    <property type="project" value="UniProtKB-KW"/>
</dbReference>
<evidence type="ECO:0000256" key="1">
    <source>
        <dbReference type="ARBA" id="ARBA00022603"/>
    </source>
</evidence>
<feature type="domain" description="Methyltransferase" evidence="4">
    <location>
        <begin position="62"/>
        <end position="156"/>
    </location>
</feature>
<evidence type="ECO:0000256" key="3">
    <source>
        <dbReference type="ARBA" id="ARBA00022691"/>
    </source>
</evidence>
<keyword evidence="2 5" id="KW-0808">Transferase</keyword>